<proteinExistence type="predicted"/>
<gene>
    <name evidence="1" type="ORF">PIB30_043044</name>
</gene>
<organism evidence="1 2">
    <name type="scientific">Stylosanthes scabra</name>
    <dbReference type="NCBI Taxonomy" id="79078"/>
    <lineage>
        <taxon>Eukaryota</taxon>
        <taxon>Viridiplantae</taxon>
        <taxon>Streptophyta</taxon>
        <taxon>Embryophyta</taxon>
        <taxon>Tracheophyta</taxon>
        <taxon>Spermatophyta</taxon>
        <taxon>Magnoliopsida</taxon>
        <taxon>eudicotyledons</taxon>
        <taxon>Gunneridae</taxon>
        <taxon>Pentapetalae</taxon>
        <taxon>rosids</taxon>
        <taxon>fabids</taxon>
        <taxon>Fabales</taxon>
        <taxon>Fabaceae</taxon>
        <taxon>Papilionoideae</taxon>
        <taxon>50 kb inversion clade</taxon>
        <taxon>dalbergioids sensu lato</taxon>
        <taxon>Dalbergieae</taxon>
        <taxon>Pterocarpus clade</taxon>
        <taxon>Stylosanthes</taxon>
    </lineage>
</organism>
<protein>
    <recommendedName>
        <fullName evidence="3">CCHC-type domain-containing protein</fullName>
    </recommendedName>
</protein>
<accession>A0ABU6ZE57</accession>
<keyword evidence="2" id="KW-1185">Reference proteome</keyword>
<reference evidence="1 2" key="1">
    <citation type="journal article" date="2023" name="Plants (Basel)">
        <title>Bridging the Gap: Combining Genomics and Transcriptomics Approaches to Understand Stylosanthes scabra, an Orphan Legume from the Brazilian Caatinga.</title>
        <authorList>
            <person name="Ferreira-Neto J.R.C."/>
            <person name="da Silva M.D."/>
            <person name="Binneck E."/>
            <person name="de Melo N.F."/>
            <person name="da Silva R.H."/>
            <person name="de Melo A.L.T.M."/>
            <person name="Pandolfi V."/>
            <person name="Bustamante F.O."/>
            <person name="Brasileiro-Vidal A.C."/>
            <person name="Benko-Iseppon A.M."/>
        </authorList>
    </citation>
    <scope>NUCLEOTIDE SEQUENCE [LARGE SCALE GENOMIC DNA]</scope>
    <source>
        <tissue evidence="1">Leaves</tissue>
    </source>
</reference>
<evidence type="ECO:0000313" key="2">
    <source>
        <dbReference type="Proteomes" id="UP001341840"/>
    </source>
</evidence>
<dbReference type="EMBL" id="JASCZI010272109">
    <property type="protein sequence ID" value="MED6220241.1"/>
    <property type="molecule type" value="Genomic_DNA"/>
</dbReference>
<evidence type="ECO:0008006" key="3">
    <source>
        <dbReference type="Google" id="ProtNLM"/>
    </source>
</evidence>
<dbReference type="Proteomes" id="UP001341840">
    <property type="component" value="Unassembled WGS sequence"/>
</dbReference>
<evidence type="ECO:0000313" key="1">
    <source>
        <dbReference type="EMBL" id="MED6220241.1"/>
    </source>
</evidence>
<comment type="caution">
    <text evidence="1">The sequence shown here is derived from an EMBL/GenBank/DDBJ whole genome shotgun (WGS) entry which is preliminary data.</text>
</comment>
<name>A0ABU6ZE57_9FABA</name>
<sequence>MVADKLKKTLCVICSKCGEKGHNFKTCKGAPSNPNWQPKGKRARTVVDLSTAQTKVLVSLTRPLGAGTFVHCSSESPLSLADDVWNVLKEMSQGATKMPSRTRVVLLRKRKGKSVFDWDRLDTPYEEPPLYSKLTSCVPTNPQFRVQLTFGAGVAWSSWLSPRLPKVTRCHRYNFVVTRTSCA</sequence>